<organism evidence="2 3">
    <name type="scientific">Scheffersomyces stipitis (strain ATCC 58785 / CBS 6054 / NBRC 10063 / NRRL Y-11545)</name>
    <name type="common">Yeast</name>
    <name type="synonym">Pichia stipitis</name>
    <dbReference type="NCBI Taxonomy" id="322104"/>
    <lineage>
        <taxon>Eukaryota</taxon>
        <taxon>Fungi</taxon>
        <taxon>Dikarya</taxon>
        <taxon>Ascomycota</taxon>
        <taxon>Saccharomycotina</taxon>
        <taxon>Pichiomycetes</taxon>
        <taxon>Debaryomycetaceae</taxon>
        <taxon>Scheffersomyces</taxon>
    </lineage>
</organism>
<sequence length="270" mass="30979">MIYAHDDLAVATTTASDLHQHNENVDYLEYVPASACDHYLQDNSNLANYLKFARNVVSSSESAYVTKERIANICWRRIYKNLHSLAEINPYYINWDKNSDITWLYGPKFDRSFADTVSNTNQEYALTEDNLNMKLNCEEEDDGYYSSSSESSEVSSISFNDVEERDDDVSSVDSGYMGDYQCTSSIPSELSLRKNSVASTASSSTYYDEDNNDYMSLKSILKKDAEAYYKSMKMMKRRKDKKVSFNFIVNTREIVNGISFDYDFLDQGCL</sequence>
<gene>
    <name evidence="2" type="ORF">PICST_28896</name>
</gene>
<dbReference type="eggNOG" id="ENOG502T5ZK">
    <property type="taxonomic scope" value="Eukaryota"/>
</dbReference>
<feature type="compositionally biased region" description="Low complexity" evidence="1">
    <location>
        <begin position="144"/>
        <end position="158"/>
    </location>
</feature>
<dbReference type="STRING" id="322104.A3GH87"/>
<evidence type="ECO:0000256" key="1">
    <source>
        <dbReference type="SAM" id="MobiDB-lite"/>
    </source>
</evidence>
<dbReference type="InParanoid" id="A3GH87"/>
<dbReference type="OrthoDB" id="5563539at2759"/>
<dbReference type="RefSeq" id="XP_001387035.2">
    <property type="nucleotide sequence ID" value="XM_001386998.1"/>
</dbReference>
<dbReference type="KEGG" id="pic:PICST_28896"/>
<dbReference type="EMBL" id="AAVQ01000002">
    <property type="protein sequence ID" value="EAZ63012.2"/>
    <property type="molecule type" value="Genomic_DNA"/>
</dbReference>
<dbReference type="GeneID" id="4851636"/>
<proteinExistence type="predicted"/>
<evidence type="ECO:0000313" key="2">
    <source>
        <dbReference type="EMBL" id="EAZ63012.2"/>
    </source>
</evidence>
<name>A3GH87_PICST</name>
<feature type="compositionally biased region" description="Acidic residues" evidence="1">
    <location>
        <begin position="161"/>
        <end position="170"/>
    </location>
</feature>
<dbReference type="Proteomes" id="UP000002258">
    <property type="component" value="Chromosome 1"/>
</dbReference>
<evidence type="ECO:0008006" key="4">
    <source>
        <dbReference type="Google" id="ProtNLM"/>
    </source>
</evidence>
<protein>
    <recommendedName>
        <fullName evidence="4">Nitrogen regulatory protein areA GATA-like domain-containing protein</fullName>
    </recommendedName>
</protein>
<dbReference type="OMA" id="NICWRRI"/>
<dbReference type="HOGENOM" id="CLU_058653_0_0_1"/>
<reference evidence="2 3" key="1">
    <citation type="journal article" date="2007" name="Nat. Biotechnol.">
        <title>Genome sequence of the lignocellulose-bioconverting and xylose-fermenting yeast Pichia stipitis.</title>
        <authorList>
            <person name="Jeffries T.W."/>
            <person name="Grigoriev I.V."/>
            <person name="Grimwood J."/>
            <person name="Laplaza J.M."/>
            <person name="Aerts A."/>
            <person name="Salamov A."/>
            <person name="Schmutz J."/>
            <person name="Lindquist E."/>
            <person name="Dehal P."/>
            <person name="Shapiro H."/>
            <person name="Jin Y.S."/>
            <person name="Passoth V."/>
            <person name="Richardson P.M."/>
        </authorList>
    </citation>
    <scope>NUCLEOTIDE SEQUENCE [LARGE SCALE GENOMIC DNA]</scope>
    <source>
        <strain evidence="3">ATCC 58785 / CBS 6054 / NBRC 10063 / NRRL Y-11545</strain>
    </source>
</reference>
<feature type="region of interest" description="Disordered" evidence="1">
    <location>
        <begin position="141"/>
        <end position="176"/>
    </location>
</feature>
<dbReference type="AlphaFoldDB" id="A3GH87"/>
<dbReference type="FunCoup" id="A3GH87">
    <property type="interactions" value="30"/>
</dbReference>
<evidence type="ECO:0000313" key="3">
    <source>
        <dbReference type="Proteomes" id="UP000002258"/>
    </source>
</evidence>
<comment type="caution">
    <text evidence="2">The sequence shown here is derived from an EMBL/GenBank/DDBJ whole genome shotgun (WGS) entry which is preliminary data.</text>
</comment>
<keyword evidence="3" id="KW-1185">Reference proteome</keyword>
<accession>A3GH87</accession>